<evidence type="ECO:0000256" key="5">
    <source>
        <dbReference type="ARBA" id="ARBA00023004"/>
    </source>
</evidence>
<feature type="binding site" evidence="6">
    <location>
        <position position="79"/>
    </location>
    <ligand>
        <name>Fe cation</name>
        <dbReference type="ChEBI" id="CHEBI:24875"/>
        <note>catalytic</note>
    </ligand>
</feature>
<dbReference type="RefSeq" id="WP_221441109.1">
    <property type="nucleotide sequence ID" value="NZ_JACHMM010000001.1"/>
</dbReference>
<dbReference type="GO" id="GO:0016853">
    <property type="term" value="F:isomerase activity"/>
    <property type="evidence" value="ECO:0007669"/>
    <property type="project" value="UniProtKB-KW"/>
</dbReference>
<dbReference type="PANTHER" id="PTHR12918:SF1">
    <property type="entry name" value="CYSTEINE DIOXYGENASE TYPE 1"/>
    <property type="match status" value="1"/>
</dbReference>
<gene>
    <name evidence="7" type="ORF">HD601_003830</name>
</gene>
<dbReference type="CDD" id="cd10548">
    <property type="entry name" value="cupin_CDO"/>
    <property type="match status" value="1"/>
</dbReference>
<keyword evidence="2 6" id="KW-0479">Metal-binding</keyword>
<dbReference type="GO" id="GO:0016702">
    <property type="term" value="F:oxidoreductase activity, acting on single donors with incorporation of molecular oxygen, incorporation of two atoms of oxygen"/>
    <property type="evidence" value="ECO:0007669"/>
    <property type="project" value="InterPro"/>
</dbReference>
<name>A0A7W9GSI4_9ACTN</name>
<evidence type="ECO:0000256" key="6">
    <source>
        <dbReference type="PIRSR" id="PIRSR610300-51"/>
    </source>
</evidence>
<feature type="binding site" evidence="6">
    <location>
        <position position="124"/>
    </location>
    <ligand>
        <name>Fe cation</name>
        <dbReference type="ChEBI" id="CHEBI:24875"/>
        <note>catalytic</note>
    </ligand>
</feature>
<dbReference type="Proteomes" id="UP000542813">
    <property type="component" value="Unassembled WGS sequence"/>
</dbReference>
<feature type="binding site" evidence="6">
    <location>
        <position position="77"/>
    </location>
    <ligand>
        <name>Fe cation</name>
        <dbReference type="ChEBI" id="CHEBI:24875"/>
        <note>catalytic</note>
    </ligand>
</feature>
<dbReference type="InterPro" id="IPR010300">
    <property type="entry name" value="CDO_1"/>
</dbReference>
<evidence type="ECO:0000256" key="3">
    <source>
        <dbReference type="ARBA" id="ARBA00022964"/>
    </source>
</evidence>
<keyword evidence="5 6" id="KW-0408">Iron</keyword>
<organism evidence="7 8">
    <name type="scientific">Jiangella mangrovi</name>
    <dbReference type="NCBI Taxonomy" id="1524084"/>
    <lineage>
        <taxon>Bacteria</taxon>
        <taxon>Bacillati</taxon>
        <taxon>Actinomycetota</taxon>
        <taxon>Actinomycetes</taxon>
        <taxon>Jiangellales</taxon>
        <taxon>Jiangellaceae</taxon>
        <taxon>Jiangella</taxon>
    </lineage>
</organism>
<keyword evidence="3" id="KW-0223">Dioxygenase</keyword>
<dbReference type="PANTHER" id="PTHR12918">
    <property type="entry name" value="CYSTEINE DIOXYGENASE"/>
    <property type="match status" value="1"/>
</dbReference>
<dbReference type="SUPFAM" id="SSF51182">
    <property type="entry name" value="RmlC-like cupins"/>
    <property type="match status" value="1"/>
</dbReference>
<dbReference type="AlphaFoldDB" id="A0A7W9GSI4"/>
<evidence type="ECO:0000313" key="8">
    <source>
        <dbReference type="Proteomes" id="UP000542813"/>
    </source>
</evidence>
<keyword evidence="8" id="KW-1185">Reference proteome</keyword>
<evidence type="ECO:0000313" key="7">
    <source>
        <dbReference type="EMBL" id="MBB5789255.1"/>
    </source>
</evidence>
<evidence type="ECO:0000256" key="1">
    <source>
        <dbReference type="ARBA" id="ARBA00006622"/>
    </source>
</evidence>
<keyword evidence="7" id="KW-0413">Isomerase</keyword>
<evidence type="ECO:0000256" key="4">
    <source>
        <dbReference type="ARBA" id="ARBA00023002"/>
    </source>
</evidence>
<protein>
    <submittedName>
        <fullName evidence="7">Mannose-6-phosphate isomerase-like protein (Cupin superfamily)</fullName>
    </submittedName>
</protein>
<dbReference type="InterPro" id="IPR014710">
    <property type="entry name" value="RmlC-like_jellyroll"/>
</dbReference>
<accession>A0A7W9GSI4</accession>
<dbReference type="InterPro" id="IPR011051">
    <property type="entry name" value="RmlC_Cupin_sf"/>
</dbReference>
<dbReference type="Pfam" id="PF05995">
    <property type="entry name" value="CDO_I"/>
    <property type="match status" value="1"/>
</dbReference>
<evidence type="ECO:0000256" key="2">
    <source>
        <dbReference type="ARBA" id="ARBA00022723"/>
    </source>
</evidence>
<dbReference type="GO" id="GO:0008198">
    <property type="term" value="F:ferrous iron binding"/>
    <property type="evidence" value="ECO:0007669"/>
    <property type="project" value="TreeGrafter"/>
</dbReference>
<comment type="caution">
    <text evidence="7">The sequence shown here is derived from an EMBL/GenBank/DDBJ whole genome shotgun (WGS) entry which is preliminary data.</text>
</comment>
<comment type="similarity">
    <text evidence="1">Belongs to the cysteine dioxygenase family.</text>
</comment>
<dbReference type="EMBL" id="JACHMM010000001">
    <property type="protein sequence ID" value="MBB5789255.1"/>
    <property type="molecule type" value="Genomic_DNA"/>
</dbReference>
<keyword evidence="4" id="KW-0560">Oxidoreductase</keyword>
<reference evidence="7 8" key="1">
    <citation type="submission" date="2020-08" db="EMBL/GenBank/DDBJ databases">
        <title>Sequencing the genomes of 1000 actinobacteria strains.</title>
        <authorList>
            <person name="Klenk H.-P."/>
        </authorList>
    </citation>
    <scope>NUCLEOTIDE SEQUENCE [LARGE SCALE GENOMIC DNA]</scope>
    <source>
        <strain evidence="7 8">DSM 102122</strain>
    </source>
</reference>
<dbReference type="Gene3D" id="2.60.120.10">
    <property type="entry name" value="Jelly Rolls"/>
    <property type="match status" value="1"/>
</dbReference>
<sequence>MPPTLRIDPESAMTHGPTPVSLPHLVELTRTVAAEVRAGQHPVTFDPDERWSVRLSSDPYTDVWLISWTQEQSTELHDHAGSLGALTVVSGVVTERFWTPSRSRLRERRLRGGRGIGFPVGHVHDVVNTAPEPAVTVHAYSPPLTAMGYYEVDDAGALRRVRTILTAEPEPAR</sequence>
<proteinExistence type="inferred from homology"/>